<accession>A0A382V8C2</accession>
<sequence>MSWWLFLACAAFFTVGSIRAGDSLFIIGSLLFLAACVLFLIGRDRPPRT</sequence>
<dbReference type="EMBL" id="UINC01149964">
    <property type="protein sequence ID" value="SVD42752.1"/>
    <property type="molecule type" value="Genomic_DNA"/>
</dbReference>
<keyword evidence="1" id="KW-0472">Membrane</keyword>
<evidence type="ECO:0008006" key="3">
    <source>
        <dbReference type="Google" id="ProtNLM"/>
    </source>
</evidence>
<proteinExistence type="predicted"/>
<keyword evidence="1" id="KW-0812">Transmembrane</keyword>
<reference evidence="2" key="1">
    <citation type="submission" date="2018-05" db="EMBL/GenBank/DDBJ databases">
        <authorList>
            <person name="Lanie J.A."/>
            <person name="Ng W.-L."/>
            <person name="Kazmierczak K.M."/>
            <person name="Andrzejewski T.M."/>
            <person name="Davidsen T.M."/>
            <person name="Wayne K.J."/>
            <person name="Tettelin H."/>
            <person name="Glass J.I."/>
            <person name="Rusch D."/>
            <person name="Podicherti R."/>
            <person name="Tsui H.-C.T."/>
            <person name="Winkler M.E."/>
        </authorList>
    </citation>
    <scope>NUCLEOTIDE SEQUENCE</scope>
</reference>
<evidence type="ECO:0000313" key="2">
    <source>
        <dbReference type="EMBL" id="SVD42752.1"/>
    </source>
</evidence>
<protein>
    <recommendedName>
        <fullName evidence="3">Cytochrome oxidase subunit III</fullName>
    </recommendedName>
</protein>
<keyword evidence="1" id="KW-1133">Transmembrane helix</keyword>
<name>A0A382V8C2_9ZZZZ</name>
<feature type="transmembrane region" description="Helical" evidence="1">
    <location>
        <begin position="26"/>
        <end position="42"/>
    </location>
</feature>
<organism evidence="2">
    <name type="scientific">marine metagenome</name>
    <dbReference type="NCBI Taxonomy" id="408172"/>
    <lineage>
        <taxon>unclassified sequences</taxon>
        <taxon>metagenomes</taxon>
        <taxon>ecological metagenomes</taxon>
    </lineage>
</organism>
<dbReference type="AlphaFoldDB" id="A0A382V8C2"/>
<evidence type="ECO:0000256" key="1">
    <source>
        <dbReference type="SAM" id="Phobius"/>
    </source>
</evidence>
<gene>
    <name evidence="2" type="ORF">METZ01_LOCUS395606</name>
</gene>